<feature type="region of interest" description="Disordered" evidence="2">
    <location>
        <begin position="1229"/>
        <end position="1253"/>
    </location>
</feature>
<dbReference type="SMART" id="SM00325">
    <property type="entry name" value="RhoGEF"/>
    <property type="match status" value="1"/>
</dbReference>
<dbReference type="FunFam" id="1.20.900.10:FF:000003">
    <property type="entry name" value="Rho guanine nucleotide exchange factor 10 like"/>
    <property type="match status" value="1"/>
</dbReference>
<name>A0A1D1W2I1_RAMVA</name>
<evidence type="ECO:0000313" key="4">
    <source>
        <dbReference type="EMBL" id="GAV07737.1"/>
    </source>
</evidence>
<feature type="domain" description="DH" evidence="3">
    <location>
        <begin position="264"/>
        <end position="453"/>
    </location>
</feature>
<proteinExistence type="predicted"/>
<sequence>MDVNSQPLSADTLDHSLPPASVIDEVIHVQDHPALELQSSKDPVDSLPEVEVVYQDLVLIGSPLVTLESIGTVLDDTQEQKESYRSSSSLSTKSEESGDKSSIFRYEEELDSLSLCSSISVDKEETVVEERVDAEEEEQEHITPLDEFTPTKPILLPDSKSSPQDNHLPNDPMKEVFQRSPEVCVERVEITPETDKFRRQSLRSSILKRLTISWKREYDFQLEADKLFAEEEVGYPDECVLIGTIGPPLRLPPVRTELRQDEVVRRHILSSIIESENSYVESLYRLVKEYQEPLKSASPPILRPEKIDVILFKIPQILQLHLMLRSALKDLFDNWKNENLYELGNIFVNVFSKSYVGEVYAAYVCNFDIALETAKKAAQKLPAFADFLRTKQEISKDRLPLFGLLVKPVQRFPQFILLLQDLLKHTSSDKADRISLQLALTHLETLTDSLNERKRENEQTQKALEVLKWAKIPASHRNSTSGGGSADASDDITRRVIAEDDFSELELTSAGGLIQMKQRRLFLLNDLLICATHQLDRQDRYSPLWIVNVADVTVIDEKPLKFLGYQVTPAHSSVPNELSKTESSTFKPSDTITTLYQEMGDMRQDYESMKRVFDIVESMKFEYADLRLSKLRNILADIQSTIQAKMEEAARTDDCTFQLLVPIGRSKTQKSRIVLQAGKHKEKVMWIILLHLSKLVHDKRLNPSWDDPEVRGINSPLFFISRALHCQTSPKKFTYRCGCYYFLSKKEEVPSGKKGSRTDGLVYLCSSDGSNSRVSILSIEAIKSISASCQDLADTRSVELMSINLGQSEVSSCEWIPGAYESEVVEGSVSASLAHDTVWIGTEGASVMIFSASCKVISLGSFRVGGPVRRILFNCDKVYVATASCHVHVYKRAVDDFWDLSSSSVIQCAPQGTLTTAEMLPNKILCAVDKHIHVLQCSDDTVLEEHQAKMALVGAIDKLARCGSGLWVSYKDSSILSLFHLETFKHLQDINIASNINRLLAEREWDRSAGSIFATSLLAFRGSLWVGTNVGLIVRVALPKLEGVPITLSRPSVSFHSHSGSANLLLVLQPRTISRKLAVGQPSPSQGDFVDSAYSSFSGKRGGNQLIMQMWTDDSPDIYGLYDALMGGSCSSQESLAKEQVRLQARRRRSLPLLPLDADFHPPSARPMSFIPTPDQSSVISRNSSIRPISMLHNGAGSGHADWLPYLPSSKLSSKDSDYLDTCSRTTAYSDDKSEAPSNKPKFVKSDRSKSRPTTSAWWHSTLIVLSAGSGYHNWRGNANCANDNASLCLLGWEVKI</sequence>
<dbReference type="EMBL" id="BDGG01000015">
    <property type="protein sequence ID" value="GAV07737.1"/>
    <property type="molecule type" value="Genomic_DNA"/>
</dbReference>
<evidence type="ECO:0000259" key="3">
    <source>
        <dbReference type="PROSITE" id="PS50010"/>
    </source>
</evidence>
<dbReference type="STRING" id="947166.A0A1D1W2I1"/>
<dbReference type="InterPro" id="IPR035899">
    <property type="entry name" value="DBL_dom_sf"/>
</dbReference>
<dbReference type="SUPFAM" id="SSF48065">
    <property type="entry name" value="DBL homology domain (DH-domain)"/>
    <property type="match status" value="1"/>
</dbReference>
<comment type="caution">
    <text evidence="4">The sequence shown here is derived from an EMBL/GenBank/DDBJ whole genome shotgun (WGS) entry which is preliminary data.</text>
</comment>
<dbReference type="PROSITE" id="PS50010">
    <property type="entry name" value="DH_2"/>
    <property type="match status" value="1"/>
</dbReference>
<dbReference type="GO" id="GO:0051496">
    <property type="term" value="P:positive regulation of stress fiber assembly"/>
    <property type="evidence" value="ECO:0007669"/>
    <property type="project" value="TreeGrafter"/>
</dbReference>
<dbReference type="Proteomes" id="UP000186922">
    <property type="component" value="Unassembled WGS sequence"/>
</dbReference>
<dbReference type="InterPro" id="IPR000219">
    <property type="entry name" value="DH_dom"/>
</dbReference>
<accession>A0A1D1W2I1</accession>
<dbReference type="Gene3D" id="1.20.900.10">
    <property type="entry name" value="Dbl homology (DH) domain"/>
    <property type="match status" value="1"/>
</dbReference>
<protein>
    <recommendedName>
        <fullName evidence="3">DH domain-containing protein</fullName>
    </recommendedName>
</protein>
<dbReference type="Pfam" id="PF00621">
    <property type="entry name" value="RhoGEF"/>
    <property type="match status" value="1"/>
</dbReference>
<feature type="region of interest" description="Disordered" evidence="2">
    <location>
        <begin position="77"/>
        <end position="100"/>
    </location>
</feature>
<dbReference type="GO" id="GO:0030036">
    <property type="term" value="P:actin cytoskeleton organization"/>
    <property type="evidence" value="ECO:0007669"/>
    <property type="project" value="TreeGrafter"/>
</dbReference>
<dbReference type="Pfam" id="PF19056">
    <property type="entry name" value="WD40_2"/>
    <property type="match status" value="1"/>
</dbReference>
<evidence type="ECO:0000313" key="5">
    <source>
        <dbReference type="Proteomes" id="UP000186922"/>
    </source>
</evidence>
<dbReference type="OrthoDB" id="28697at2759"/>
<reference evidence="4 5" key="1">
    <citation type="journal article" date="2016" name="Nat. Commun.">
        <title>Extremotolerant tardigrade genome and improved radiotolerance of human cultured cells by tardigrade-unique protein.</title>
        <authorList>
            <person name="Hashimoto T."/>
            <person name="Horikawa D.D."/>
            <person name="Saito Y."/>
            <person name="Kuwahara H."/>
            <person name="Kozuka-Hata H."/>
            <person name="Shin-I T."/>
            <person name="Minakuchi Y."/>
            <person name="Ohishi K."/>
            <person name="Motoyama A."/>
            <person name="Aizu T."/>
            <person name="Enomoto A."/>
            <person name="Kondo K."/>
            <person name="Tanaka S."/>
            <person name="Hara Y."/>
            <person name="Koshikawa S."/>
            <person name="Sagara H."/>
            <person name="Miura T."/>
            <person name="Yokobori S."/>
            <person name="Miyagawa K."/>
            <person name="Suzuki Y."/>
            <person name="Kubo T."/>
            <person name="Oyama M."/>
            <person name="Kohara Y."/>
            <person name="Fujiyama A."/>
            <person name="Arakawa K."/>
            <person name="Katayama T."/>
            <person name="Toyoda A."/>
            <person name="Kunieda T."/>
        </authorList>
    </citation>
    <scope>NUCLEOTIDE SEQUENCE [LARGE SCALE GENOMIC DNA]</scope>
    <source>
        <strain evidence="4 5">YOKOZUNA-1</strain>
    </source>
</reference>
<gene>
    <name evidence="4" type="primary">RvY_17544-1</name>
    <name evidence="4" type="synonym">RvY_17544.1</name>
    <name evidence="4" type="ORF">RvY_17544</name>
</gene>
<organism evidence="4 5">
    <name type="scientific">Ramazzottius varieornatus</name>
    <name type="common">Water bear</name>
    <name type="synonym">Tardigrade</name>
    <dbReference type="NCBI Taxonomy" id="947166"/>
    <lineage>
        <taxon>Eukaryota</taxon>
        <taxon>Metazoa</taxon>
        <taxon>Ecdysozoa</taxon>
        <taxon>Tardigrada</taxon>
        <taxon>Eutardigrada</taxon>
        <taxon>Parachela</taxon>
        <taxon>Hypsibioidea</taxon>
        <taxon>Ramazzottiidae</taxon>
        <taxon>Ramazzottius</taxon>
    </lineage>
</organism>
<dbReference type="GO" id="GO:0005737">
    <property type="term" value="C:cytoplasm"/>
    <property type="evidence" value="ECO:0007669"/>
    <property type="project" value="UniProtKB-ARBA"/>
</dbReference>
<dbReference type="PANTHER" id="PTHR12877:SF7">
    <property type="entry name" value="RHO GUANINE NUCLEOTIDE EXCHANGE FACTOR 10-LIKE PROTEIN"/>
    <property type="match status" value="1"/>
</dbReference>
<dbReference type="Pfam" id="PF19057">
    <property type="entry name" value="PH_19"/>
    <property type="match status" value="1"/>
</dbReference>
<evidence type="ECO:0000256" key="2">
    <source>
        <dbReference type="SAM" id="MobiDB-lite"/>
    </source>
</evidence>
<dbReference type="PANTHER" id="PTHR12877">
    <property type="entry name" value="RHO GUANINE NUCLEOTIDE EXCHANGE FACTOR"/>
    <property type="match status" value="1"/>
</dbReference>
<dbReference type="InterPro" id="IPR039919">
    <property type="entry name" value="ARHGEF10/ARHGEF17"/>
</dbReference>
<dbReference type="GO" id="GO:0005085">
    <property type="term" value="F:guanyl-nucleotide exchange factor activity"/>
    <property type="evidence" value="ECO:0007669"/>
    <property type="project" value="UniProtKB-KW"/>
</dbReference>
<keyword evidence="1" id="KW-0344">Guanine-nucleotide releasing factor</keyword>
<evidence type="ECO:0000256" key="1">
    <source>
        <dbReference type="ARBA" id="ARBA00022658"/>
    </source>
</evidence>
<dbReference type="CDD" id="cd00160">
    <property type="entry name" value="RhoGEF"/>
    <property type="match status" value="1"/>
</dbReference>
<feature type="region of interest" description="Disordered" evidence="2">
    <location>
        <begin position="1154"/>
        <end position="1179"/>
    </location>
</feature>
<keyword evidence="5" id="KW-1185">Reference proteome</keyword>